<sequence>MWTITDNKSWTFLEQQYDWIRDMQHVPQDPVHHAEGNVAIHTQMVLEALQQQPAYQQLSDQDKEILWAAALLHDVEKRSTTIIEDDGRITSAGHARKGEGTARQILYREIPTPFLIREQIAKLVKFHSLPLWLLERRDPLRTIIHASLQVNTAHLALLARADMIGRTAPDKEDMLYRIDCFEEYCKEHQCWGTPWPFENAQARMHFLRKGDIAPGYVPYHPPAVKVVIMSGLPGAGKDTYVKKHFKQPEWEIISLDDIRVQMKISPTDKSGNGTVVQAAKEQARVYLRSKRSFVWNATNTTHQMREQLIALCLQYDAHVTVVYVEVPYKELFRQNGGREAVVPAPVMHKLIAKLEIPDLTEAHEVHVVNQAAGIHS</sequence>
<dbReference type="SUPFAM" id="SSF52540">
    <property type="entry name" value="P-loop containing nucleoside triphosphate hydrolases"/>
    <property type="match status" value="1"/>
</dbReference>
<accession>A0ABS7GE10</accession>
<evidence type="ECO:0000313" key="4">
    <source>
        <dbReference type="Proteomes" id="UP000812961"/>
    </source>
</evidence>
<dbReference type="SUPFAM" id="SSF109604">
    <property type="entry name" value="HD-domain/PDEase-like"/>
    <property type="match status" value="1"/>
</dbReference>
<proteinExistence type="predicted"/>
<dbReference type="InterPro" id="IPR050124">
    <property type="entry name" value="tRNA_CCA-adding_enzyme"/>
</dbReference>
<dbReference type="Gene3D" id="3.40.50.300">
    <property type="entry name" value="P-loop containing nucleotide triphosphate hydrolases"/>
    <property type="match status" value="1"/>
</dbReference>
<keyword evidence="4" id="KW-1185">Reference proteome</keyword>
<evidence type="ECO:0000256" key="1">
    <source>
        <dbReference type="ARBA" id="ARBA00022741"/>
    </source>
</evidence>
<gene>
    <name evidence="3" type="ORF">K1Y79_11220</name>
</gene>
<dbReference type="Gene3D" id="1.10.3090.10">
    <property type="entry name" value="cca-adding enzyme, domain 2"/>
    <property type="match status" value="1"/>
</dbReference>
<dbReference type="PANTHER" id="PTHR47545:SF1">
    <property type="entry name" value="MULTIFUNCTIONAL CCA PROTEIN"/>
    <property type="match status" value="1"/>
</dbReference>
<feature type="domain" description="HD" evidence="2">
    <location>
        <begin position="43"/>
        <end position="138"/>
    </location>
</feature>
<comment type="caution">
    <text evidence="3">The sequence shown here is derived from an EMBL/GenBank/DDBJ whole genome shotgun (WGS) entry which is preliminary data.</text>
</comment>
<keyword evidence="1" id="KW-0547">Nucleotide-binding</keyword>
<evidence type="ECO:0000259" key="2">
    <source>
        <dbReference type="Pfam" id="PF01966"/>
    </source>
</evidence>
<dbReference type="InterPro" id="IPR003607">
    <property type="entry name" value="HD/PDEase_dom"/>
</dbReference>
<reference evidence="3 4" key="1">
    <citation type="submission" date="2021-08" db="EMBL/GenBank/DDBJ databases">
        <title>The genome sequence of Chitinophaga sp. B61.</title>
        <authorList>
            <person name="Zhang X."/>
        </authorList>
    </citation>
    <scope>NUCLEOTIDE SEQUENCE [LARGE SCALE GENOMIC DNA]</scope>
    <source>
        <strain evidence="3 4">B61</strain>
    </source>
</reference>
<dbReference type="CDD" id="cd00077">
    <property type="entry name" value="HDc"/>
    <property type="match status" value="1"/>
</dbReference>
<name>A0ABS7GE10_9BACT</name>
<protein>
    <submittedName>
        <fullName evidence="3">AAA family ATPase</fullName>
    </submittedName>
</protein>
<dbReference type="InterPro" id="IPR006674">
    <property type="entry name" value="HD_domain"/>
</dbReference>
<dbReference type="PANTHER" id="PTHR47545">
    <property type="entry name" value="MULTIFUNCTIONAL CCA PROTEIN"/>
    <property type="match status" value="1"/>
</dbReference>
<dbReference type="Pfam" id="PF13671">
    <property type="entry name" value="AAA_33"/>
    <property type="match status" value="1"/>
</dbReference>
<dbReference type="Proteomes" id="UP000812961">
    <property type="component" value="Unassembled WGS sequence"/>
</dbReference>
<organism evidence="3 4">
    <name type="scientific">Chitinophaga rhizophila</name>
    <dbReference type="NCBI Taxonomy" id="2866212"/>
    <lineage>
        <taxon>Bacteria</taxon>
        <taxon>Pseudomonadati</taxon>
        <taxon>Bacteroidota</taxon>
        <taxon>Chitinophagia</taxon>
        <taxon>Chitinophagales</taxon>
        <taxon>Chitinophagaceae</taxon>
        <taxon>Chitinophaga</taxon>
    </lineage>
</organism>
<dbReference type="Pfam" id="PF01966">
    <property type="entry name" value="HD"/>
    <property type="match status" value="1"/>
</dbReference>
<dbReference type="EMBL" id="JAICCF010000002">
    <property type="protein sequence ID" value="MBW8684902.1"/>
    <property type="molecule type" value="Genomic_DNA"/>
</dbReference>
<evidence type="ECO:0000313" key="3">
    <source>
        <dbReference type="EMBL" id="MBW8684902.1"/>
    </source>
</evidence>
<dbReference type="InterPro" id="IPR027417">
    <property type="entry name" value="P-loop_NTPase"/>
</dbReference>